<evidence type="ECO:0000313" key="2">
    <source>
        <dbReference type="EMBL" id="KAG0558203.1"/>
    </source>
</evidence>
<dbReference type="Proteomes" id="UP000822688">
    <property type="component" value="Chromosome 10"/>
</dbReference>
<comment type="caution">
    <text evidence="2">The sequence shown here is derived from an EMBL/GenBank/DDBJ whole genome shotgun (WGS) entry which is preliminary data.</text>
</comment>
<keyword evidence="3" id="KW-1185">Reference proteome</keyword>
<name>A0A8T0GGQ7_CERPU</name>
<gene>
    <name evidence="2" type="ORF">KC19_10G011800</name>
</gene>
<proteinExistence type="predicted"/>
<keyword evidence="1" id="KW-0732">Signal</keyword>
<dbReference type="AlphaFoldDB" id="A0A8T0GGQ7"/>
<dbReference type="EMBL" id="CM026431">
    <property type="protein sequence ID" value="KAG0558203.1"/>
    <property type="molecule type" value="Genomic_DNA"/>
</dbReference>
<organism evidence="2 3">
    <name type="scientific">Ceratodon purpureus</name>
    <name type="common">Fire moss</name>
    <name type="synonym">Dicranum purpureum</name>
    <dbReference type="NCBI Taxonomy" id="3225"/>
    <lineage>
        <taxon>Eukaryota</taxon>
        <taxon>Viridiplantae</taxon>
        <taxon>Streptophyta</taxon>
        <taxon>Embryophyta</taxon>
        <taxon>Bryophyta</taxon>
        <taxon>Bryophytina</taxon>
        <taxon>Bryopsida</taxon>
        <taxon>Dicranidae</taxon>
        <taxon>Pseudoditrichales</taxon>
        <taxon>Ditrichaceae</taxon>
        <taxon>Ceratodon</taxon>
    </lineage>
</organism>
<evidence type="ECO:0008006" key="4">
    <source>
        <dbReference type="Google" id="ProtNLM"/>
    </source>
</evidence>
<feature type="signal peptide" evidence="1">
    <location>
        <begin position="1"/>
        <end position="20"/>
    </location>
</feature>
<evidence type="ECO:0000313" key="3">
    <source>
        <dbReference type="Proteomes" id="UP000822688"/>
    </source>
</evidence>
<protein>
    <recommendedName>
        <fullName evidence="4">Secreted protein</fullName>
    </recommendedName>
</protein>
<feature type="chain" id="PRO_5035716296" description="Secreted protein" evidence="1">
    <location>
        <begin position="21"/>
        <end position="91"/>
    </location>
</feature>
<sequence>MLRFVLPLGIRFLCTSVALAFEEYSCNMVISSRVIRTESTLSKFPTCLFVIFKTSTNYFLYVIYGVVLMPYHHRSIEPKGGYVKRKRRHSE</sequence>
<evidence type="ECO:0000256" key="1">
    <source>
        <dbReference type="SAM" id="SignalP"/>
    </source>
</evidence>
<reference evidence="2" key="1">
    <citation type="submission" date="2020-06" db="EMBL/GenBank/DDBJ databases">
        <title>WGS assembly of Ceratodon purpureus strain R40.</title>
        <authorList>
            <person name="Carey S.B."/>
            <person name="Jenkins J."/>
            <person name="Shu S."/>
            <person name="Lovell J.T."/>
            <person name="Sreedasyam A."/>
            <person name="Maumus F."/>
            <person name="Tiley G.P."/>
            <person name="Fernandez-Pozo N."/>
            <person name="Barry K."/>
            <person name="Chen C."/>
            <person name="Wang M."/>
            <person name="Lipzen A."/>
            <person name="Daum C."/>
            <person name="Saski C.A."/>
            <person name="Payton A.C."/>
            <person name="Mcbreen J.C."/>
            <person name="Conrad R.E."/>
            <person name="Kollar L.M."/>
            <person name="Olsson S."/>
            <person name="Huttunen S."/>
            <person name="Landis J.B."/>
            <person name="Wickett N.J."/>
            <person name="Johnson M.G."/>
            <person name="Rensing S.A."/>
            <person name="Grimwood J."/>
            <person name="Schmutz J."/>
            <person name="Mcdaniel S.F."/>
        </authorList>
    </citation>
    <scope>NUCLEOTIDE SEQUENCE</scope>
    <source>
        <strain evidence="2">R40</strain>
    </source>
</reference>
<accession>A0A8T0GGQ7</accession>